<reference evidence="2" key="1">
    <citation type="submission" date="2025-08" db="UniProtKB">
        <authorList>
            <consortium name="Ensembl"/>
        </authorList>
    </citation>
    <scope>IDENTIFICATION</scope>
</reference>
<evidence type="ECO:0000313" key="2">
    <source>
        <dbReference type="Ensembl" id="ENSBOBP00000020662.1"/>
    </source>
</evidence>
<evidence type="ECO:0000313" key="3">
    <source>
        <dbReference type="Proteomes" id="UP000694567"/>
    </source>
</evidence>
<feature type="compositionally biased region" description="Polar residues" evidence="1">
    <location>
        <begin position="1"/>
        <end position="15"/>
    </location>
</feature>
<reference evidence="2" key="2">
    <citation type="submission" date="2025-09" db="UniProtKB">
        <authorList>
            <consortium name="Ensembl"/>
        </authorList>
    </citation>
    <scope>IDENTIFICATION</scope>
</reference>
<dbReference type="PANTHER" id="PTHR33517">
    <property type="entry name" value="PROTEIN FAM170B-RELATED"/>
    <property type="match status" value="1"/>
</dbReference>
<evidence type="ECO:0000256" key="1">
    <source>
        <dbReference type="SAM" id="MobiDB-lite"/>
    </source>
</evidence>
<dbReference type="GO" id="GO:0031965">
    <property type="term" value="C:nuclear membrane"/>
    <property type="evidence" value="ECO:0007669"/>
    <property type="project" value="TreeGrafter"/>
</dbReference>
<dbReference type="PANTHER" id="PTHR33517:SF4">
    <property type="entry name" value="SPERMATOGENESIS-ASSOCIATED PROTEIN 46"/>
    <property type="match status" value="1"/>
</dbReference>
<organism evidence="2 3">
    <name type="scientific">Bubo bubo</name>
    <name type="common">Eurasian eagle-owl</name>
    <name type="synonym">Strix bubo</name>
    <dbReference type="NCBI Taxonomy" id="30461"/>
    <lineage>
        <taxon>Eukaryota</taxon>
        <taxon>Metazoa</taxon>
        <taxon>Chordata</taxon>
        <taxon>Craniata</taxon>
        <taxon>Vertebrata</taxon>
        <taxon>Euteleostomi</taxon>
        <taxon>Archelosauria</taxon>
        <taxon>Archosauria</taxon>
        <taxon>Dinosauria</taxon>
        <taxon>Saurischia</taxon>
        <taxon>Theropoda</taxon>
        <taxon>Coelurosauria</taxon>
        <taxon>Aves</taxon>
        <taxon>Neognathae</taxon>
        <taxon>Neoaves</taxon>
        <taxon>Telluraves</taxon>
        <taxon>Strigiformes</taxon>
        <taxon>Strigidae</taxon>
        <taxon>Bubo</taxon>
    </lineage>
</organism>
<keyword evidence="3" id="KW-1185">Reference proteome</keyword>
<dbReference type="InterPro" id="IPR040879">
    <property type="entry name" value="Spt46-like"/>
</dbReference>
<dbReference type="AlphaFoldDB" id="A0A8C0FQ28"/>
<evidence type="ECO:0008006" key="4">
    <source>
        <dbReference type="Google" id="ProtNLM"/>
    </source>
</evidence>
<accession>A0A8C0FQ28</accession>
<proteinExistence type="predicted"/>
<sequence>MGQAPQRSRGLSTPPRSILLGTIHTSPPGSEFPAHTGNIYRPWFSPYSYFTSTKGAAQQHLGSLSSSQATSTQEHQESDDLSEIVCFSSGSSDEPQPPERDRMATSRATITVQDILTISQWQPEPQHGYQCLSCCRVFPTLWSVKTHIQHSSQEGYSCKVFYCRLKALWEKEGKAQEAAAPRVSVQPRQPGSHRGRALLHRS</sequence>
<protein>
    <recommendedName>
        <fullName evidence="4">Spermatogenesis associated 46</fullName>
    </recommendedName>
</protein>
<dbReference type="Ensembl" id="ENSBOBT00000021140.1">
    <property type="protein sequence ID" value="ENSBOBP00000020662.1"/>
    <property type="gene ID" value="ENSBOBG00000012580.1"/>
</dbReference>
<dbReference type="Pfam" id="PF17734">
    <property type="entry name" value="Spt46"/>
    <property type="match status" value="1"/>
</dbReference>
<name>A0A8C0FQ28_BUBBB</name>
<feature type="region of interest" description="Disordered" evidence="1">
    <location>
        <begin position="178"/>
        <end position="202"/>
    </location>
</feature>
<dbReference type="Proteomes" id="UP000694567">
    <property type="component" value="Unplaced"/>
</dbReference>
<dbReference type="GO" id="GO:0009566">
    <property type="term" value="P:fertilization"/>
    <property type="evidence" value="ECO:0007669"/>
    <property type="project" value="TreeGrafter"/>
</dbReference>
<feature type="region of interest" description="Disordered" evidence="1">
    <location>
        <begin position="1"/>
        <end position="35"/>
    </location>
</feature>
<feature type="compositionally biased region" description="Basic residues" evidence="1">
    <location>
        <begin position="191"/>
        <end position="202"/>
    </location>
</feature>